<accession>A0ABT5FJF8</accession>
<keyword evidence="1" id="KW-0732">Signal</keyword>
<evidence type="ECO:0000256" key="1">
    <source>
        <dbReference type="SAM" id="SignalP"/>
    </source>
</evidence>
<evidence type="ECO:0000313" key="3">
    <source>
        <dbReference type="Proteomes" id="UP001528411"/>
    </source>
</evidence>
<feature type="chain" id="PRO_5047452047" description="DUF4198 domain-containing protein" evidence="1">
    <location>
        <begin position="25"/>
        <end position="243"/>
    </location>
</feature>
<protein>
    <recommendedName>
        <fullName evidence="4">DUF4198 domain-containing protein</fullName>
    </recommendedName>
</protein>
<organism evidence="2 3">
    <name type="scientific">Psychrosphaera algicola</name>
    <dbReference type="NCBI Taxonomy" id="3023714"/>
    <lineage>
        <taxon>Bacteria</taxon>
        <taxon>Pseudomonadati</taxon>
        <taxon>Pseudomonadota</taxon>
        <taxon>Gammaproteobacteria</taxon>
        <taxon>Alteromonadales</taxon>
        <taxon>Pseudoalteromonadaceae</taxon>
        <taxon>Psychrosphaera</taxon>
    </lineage>
</organism>
<proteinExistence type="predicted"/>
<keyword evidence="3" id="KW-1185">Reference proteome</keyword>
<reference evidence="2 3" key="1">
    <citation type="submission" date="2023-01" db="EMBL/GenBank/DDBJ databases">
        <title>Psychrosphaera sp. nov., isolated from marine algae.</title>
        <authorList>
            <person name="Bayburt H."/>
            <person name="Choi B.J."/>
            <person name="Kim J.M."/>
            <person name="Choi D.G."/>
            <person name="Jeon C.O."/>
        </authorList>
    </citation>
    <scope>NUCLEOTIDE SEQUENCE [LARGE SCALE GENOMIC DNA]</scope>
    <source>
        <strain evidence="2 3">G1-22</strain>
    </source>
</reference>
<name>A0ABT5FJF8_9GAMM</name>
<evidence type="ECO:0008006" key="4">
    <source>
        <dbReference type="Google" id="ProtNLM"/>
    </source>
</evidence>
<feature type="signal peptide" evidence="1">
    <location>
        <begin position="1"/>
        <end position="24"/>
    </location>
</feature>
<evidence type="ECO:0000313" key="2">
    <source>
        <dbReference type="EMBL" id="MDC2891280.1"/>
    </source>
</evidence>
<dbReference type="RefSeq" id="WP_215964100.1">
    <property type="nucleotide sequence ID" value="NZ_JAQOMS010000002.1"/>
</dbReference>
<dbReference type="Proteomes" id="UP001528411">
    <property type="component" value="Unassembled WGS sequence"/>
</dbReference>
<dbReference type="EMBL" id="JAQOMS010000002">
    <property type="protein sequence ID" value="MDC2891280.1"/>
    <property type="molecule type" value="Genomic_DNA"/>
</dbReference>
<gene>
    <name evidence="2" type="ORF">PN838_24185</name>
</gene>
<dbReference type="PROSITE" id="PS51257">
    <property type="entry name" value="PROKAR_LIPOPROTEIN"/>
    <property type="match status" value="1"/>
</dbReference>
<comment type="caution">
    <text evidence="2">The sequence shown here is derived from an EMBL/GenBank/DDBJ whole genome shotgun (WGS) entry which is preliminary data.</text>
</comment>
<sequence length="243" mass="27425">MNLIKTIATFILMVSAFLSTASCAQDDEIVNFDLDNLIIGLEEKPVVRIELSLSKLRDLYVAVQEVESRKTVKSTMKRIKKSGNYHFSIDIDDIKPGKYRVNAYLAPKGKNWNDRLGDTKFKVITVIDAPKAPKPSVYSQKDLIKKVTWPKTIIDDSEVILTAKYDITENRDLHLKLLDSSNWKELGALKYTVKKPGEISVPFSDLVTNFPAGKYVWVVYLTAIDSDEALTKKQGKHFVIGAK</sequence>